<dbReference type="PANTHER" id="PTHR42886">
    <property type="entry name" value="RE40534P-RELATED"/>
    <property type="match status" value="1"/>
</dbReference>
<dbReference type="InterPro" id="IPR029058">
    <property type="entry name" value="AB_hydrolase_fold"/>
</dbReference>
<dbReference type="InterPro" id="IPR000073">
    <property type="entry name" value="AB_hydrolase_1"/>
</dbReference>
<accession>A0A1X7RGE5</accession>
<gene>
    <name evidence="2" type="ORF">ZT3D7_G1635</name>
</gene>
<dbReference type="Proteomes" id="UP000215127">
    <property type="component" value="Chromosome 1"/>
</dbReference>
<organism evidence="2 3">
    <name type="scientific">Zymoseptoria tritici (strain ST99CH_3D7)</name>
    <dbReference type="NCBI Taxonomy" id="1276538"/>
    <lineage>
        <taxon>Eukaryota</taxon>
        <taxon>Fungi</taxon>
        <taxon>Dikarya</taxon>
        <taxon>Ascomycota</taxon>
        <taxon>Pezizomycotina</taxon>
        <taxon>Dothideomycetes</taxon>
        <taxon>Dothideomycetidae</taxon>
        <taxon>Mycosphaerellales</taxon>
        <taxon>Mycosphaerellaceae</taxon>
        <taxon>Zymoseptoria</taxon>
    </lineage>
</organism>
<dbReference type="Pfam" id="PF12697">
    <property type="entry name" value="Abhydrolase_6"/>
    <property type="match status" value="1"/>
</dbReference>
<dbReference type="AlphaFoldDB" id="A0A1X7RGE5"/>
<feature type="domain" description="AB hydrolase-1" evidence="1">
    <location>
        <begin position="192"/>
        <end position="451"/>
    </location>
</feature>
<keyword evidence="3" id="KW-1185">Reference proteome</keyword>
<dbReference type="PANTHER" id="PTHR42886:SF87">
    <property type="entry name" value="AB HYDROLASE-1 DOMAIN-CONTAINING PROTEIN"/>
    <property type="match status" value="1"/>
</dbReference>
<evidence type="ECO:0000259" key="1">
    <source>
        <dbReference type="Pfam" id="PF12697"/>
    </source>
</evidence>
<name>A0A1X7RGE5_ZYMT9</name>
<protein>
    <recommendedName>
        <fullName evidence="1">AB hydrolase-1 domain-containing protein</fullName>
    </recommendedName>
</protein>
<dbReference type="EMBL" id="LT853692">
    <property type="protein sequence ID" value="SMQ46489.1"/>
    <property type="molecule type" value="Genomic_DNA"/>
</dbReference>
<evidence type="ECO:0000313" key="3">
    <source>
        <dbReference type="Proteomes" id="UP000215127"/>
    </source>
</evidence>
<reference evidence="2 3" key="1">
    <citation type="submission" date="2016-06" db="EMBL/GenBank/DDBJ databases">
        <authorList>
            <person name="Kjaerup R.B."/>
            <person name="Dalgaard T.S."/>
            <person name="Juul-Madsen H.R."/>
        </authorList>
    </citation>
    <scope>NUCLEOTIDE SEQUENCE [LARGE SCALE GENOMIC DNA]</scope>
</reference>
<sequence>MGFNALKTPATQAQHTETFVTSTSSAAGLTPDVGGSSQTLRHIKLARHEDNDRVDLRQCALSQNVSSSKVPNGTSSSLEAEILLRFFSYFSRSMKSFAAAAVAASIVGVASARQCQNLTVPVVITARNAVFDKEALTPKNNIDVTNIILTGTQQGHNATAEALKGYADVSGTYHIAATYCEPDSGTPTTIQILTHGIGFDRSYWDFSYNNYNYSYNARAVDEHGYATFAYDRLGIGQSSIGEPVNEIQVQLEIAALKSLTEDIRSGCIEGVPAFHKVLHAGHSFGSVQTYALTAMYPDISDGIVLTGFSQNGTFLPFFQLGGNFVQANLNSALSKYPDGYLAAGSPSGVQTNFFSPGDFDPLLLPVAFKTGQPVTVGELLTIGGAAGAVNQFKGPVLIITGERDVPFCGGDCYKPPTGFKSIPETSKAMFPATSKFEVQIVPGAGHGLNLEYTAPMTYSTIATFLAQNGLAPSSSMRTRRA</sequence>
<dbReference type="Gene3D" id="3.40.50.1820">
    <property type="entry name" value="alpha/beta hydrolase"/>
    <property type="match status" value="1"/>
</dbReference>
<evidence type="ECO:0000313" key="2">
    <source>
        <dbReference type="EMBL" id="SMQ46489.1"/>
    </source>
</evidence>
<proteinExistence type="predicted"/>
<dbReference type="SUPFAM" id="SSF53474">
    <property type="entry name" value="alpha/beta-Hydrolases"/>
    <property type="match status" value="1"/>
</dbReference>